<dbReference type="InterPro" id="IPR052036">
    <property type="entry name" value="Hydrolase/PRTase-associated"/>
</dbReference>
<proteinExistence type="predicted"/>
<dbReference type="InterPro" id="IPR007815">
    <property type="entry name" value="Emycin_Estase"/>
</dbReference>
<dbReference type="SUPFAM" id="SSF159501">
    <property type="entry name" value="EreA/ChaN-like"/>
    <property type="match status" value="1"/>
</dbReference>
<dbReference type="EMBL" id="BMYO01000006">
    <property type="protein sequence ID" value="GHD64307.1"/>
    <property type="molecule type" value="Genomic_DNA"/>
</dbReference>
<dbReference type="CDD" id="cd14728">
    <property type="entry name" value="Ere-like"/>
    <property type="match status" value="1"/>
</dbReference>
<evidence type="ECO:0008006" key="3">
    <source>
        <dbReference type="Google" id="ProtNLM"/>
    </source>
</evidence>
<evidence type="ECO:0000313" key="2">
    <source>
        <dbReference type="Proteomes" id="UP000604737"/>
    </source>
</evidence>
<protein>
    <recommendedName>
        <fullName evidence="3">Erythromycin esterase</fullName>
    </recommendedName>
</protein>
<dbReference type="Gene3D" id="3.40.1660.10">
    <property type="entry name" value="EreA-like (biosynthetic domain)"/>
    <property type="match status" value="2"/>
</dbReference>
<dbReference type="PANTHER" id="PTHR31299:SF0">
    <property type="entry name" value="ESTERASE, PUTATIVE (AFU_ORTHOLOGUE AFUA_1G05850)-RELATED"/>
    <property type="match status" value="1"/>
</dbReference>
<gene>
    <name evidence="1" type="ORF">GCM10007350_23220</name>
</gene>
<dbReference type="Pfam" id="PF05139">
    <property type="entry name" value="Erythro_esteras"/>
    <property type="match status" value="1"/>
</dbReference>
<comment type="caution">
    <text evidence="1">The sequence shown here is derived from an EMBL/GenBank/DDBJ whole genome shotgun (WGS) entry which is preliminary data.</text>
</comment>
<organism evidence="1 2">
    <name type="scientific">Jeongeupia chitinilytica</name>
    <dbReference type="NCBI Taxonomy" id="1041641"/>
    <lineage>
        <taxon>Bacteria</taxon>
        <taxon>Pseudomonadati</taxon>
        <taxon>Pseudomonadota</taxon>
        <taxon>Betaproteobacteria</taxon>
        <taxon>Neisseriales</taxon>
        <taxon>Chitinibacteraceae</taxon>
        <taxon>Jeongeupia</taxon>
    </lineage>
</organism>
<accession>A0ABQ3H1R8</accession>
<dbReference type="Proteomes" id="UP000604737">
    <property type="component" value="Unassembled WGS sequence"/>
</dbReference>
<reference evidence="2" key="1">
    <citation type="journal article" date="2019" name="Int. J. Syst. Evol. Microbiol.">
        <title>The Global Catalogue of Microorganisms (GCM) 10K type strain sequencing project: providing services to taxonomists for standard genome sequencing and annotation.</title>
        <authorList>
            <consortium name="The Broad Institute Genomics Platform"/>
            <consortium name="The Broad Institute Genome Sequencing Center for Infectious Disease"/>
            <person name="Wu L."/>
            <person name="Ma J."/>
        </authorList>
    </citation>
    <scope>NUCLEOTIDE SEQUENCE [LARGE SCALE GENOMIC DNA]</scope>
    <source>
        <strain evidence="2">KCTC 23701</strain>
    </source>
</reference>
<sequence>MALDADDRDLRELGRAIGDARFVVLCGQSHGEGNVFALQARISRYLHEHKGFNVLALGSGMYDLWHCWQDALAGKPAGHAVLGNLFFMYARATQLRPFFDYIEKQLRNGTPLELAGIDGPQGGAYSLKQLLAELAAFIEQAGQTDVLQSSRWPGFIRAAQRIIAREQPIIDNVDDIRDFQHVLATLTTWLDSHPDDVEAQLLSRSLVGLQAQLVELQVQDPRDWQIFENLQWLADTLRPDQKFVVWIHSMRGVPTGEDRLGDRLKRVYGNKSVFIAQFTGCQGRFHDYNHLGVMHTIPSAPPESWEHMWEKADLGDGYLIAPPEQDDERTPALAYRYLRYGTDEAAPLKRFPTPESETTAGLDALFVLRTIEPVEVMPY</sequence>
<dbReference type="PANTHER" id="PTHR31299">
    <property type="entry name" value="ESTERASE, PUTATIVE (AFU_ORTHOLOGUE AFUA_1G05850)-RELATED"/>
    <property type="match status" value="1"/>
</dbReference>
<keyword evidence="2" id="KW-1185">Reference proteome</keyword>
<evidence type="ECO:0000313" key="1">
    <source>
        <dbReference type="EMBL" id="GHD64307.1"/>
    </source>
</evidence>
<name>A0ABQ3H1R8_9NEIS</name>